<sequence>MHSTQQNLEARETMTLIGSDKVEGTAVYRPDGDRIGSIARVMIDKLSGQTAYAVMSFGGFLGFGEDYYPLPWSLLKYDENLDGYVVDISEEQLNGAPHHKSLDEGTWGDRDWDRKVNDYYHVPPYVI</sequence>
<reference evidence="2 3" key="1">
    <citation type="submission" date="2017-08" db="EMBL/GenBank/DDBJ databases">
        <title>Infants hospitalized years apart are colonized by the same room-sourced microbial strains.</title>
        <authorList>
            <person name="Brooks B."/>
            <person name="Olm M.R."/>
            <person name="Firek B.A."/>
            <person name="Baker R."/>
            <person name="Thomas B.C."/>
            <person name="Morowitz M.J."/>
            <person name="Banfield J.F."/>
        </authorList>
    </citation>
    <scope>NUCLEOTIDE SEQUENCE [LARGE SCALE GENOMIC DNA]</scope>
    <source>
        <strain evidence="2">S2_005_001_R2_27</strain>
    </source>
</reference>
<dbReference type="InterPro" id="IPR027275">
    <property type="entry name" value="PRC-brl_dom"/>
</dbReference>
<accession>A0A2W5SQ84</accession>
<evidence type="ECO:0000259" key="1">
    <source>
        <dbReference type="Pfam" id="PF05239"/>
    </source>
</evidence>
<dbReference type="Gene3D" id="2.30.30.240">
    <property type="entry name" value="PRC-barrel domain"/>
    <property type="match status" value="1"/>
</dbReference>
<gene>
    <name evidence="2" type="ORF">DI549_13445</name>
</gene>
<dbReference type="PANTHER" id="PTHR36505">
    <property type="entry name" value="BLR1072 PROTEIN"/>
    <property type="match status" value="1"/>
</dbReference>
<protein>
    <submittedName>
        <fullName evidence="2">Photosystem reaction center subunit H</fullName>
    </submittedName>
</protein>
<name>A0A2W5SQ84_ANCNO</name>
<dbReference type="PANTHER" id="PTHR36505:SF1">
    <property type="entry name" value="BLR1072 PROTEIN"/>
    <property type="match status" value="1"/>
</dbReference>
<dbReference type="SUPFAM" id="SSF50346">
    <property type="entry name" value="PRC-barrel domain"/>
    <property type="match status" value="1"/>
</dbReference>
<proteinExistence type="predicted"/>
<organism evidence="2 3">
    <name type="scientific">Ancylobacter novellus</name>
    <name type="common">Thiobacillus novellus</name>
    <dbReference type="NCBI Taxonomy" id="921"/>
    <lineage>
        <taxon>Bacteria</taxon>
        <taxon>Pseudomonadati</taxon>
        <taxon>Pseudomonadota</taxon>
        <taxon>Alphaproteobacteria</taxon>
        <taxon>Hyphomicrobiales</taxon>
        <taxon>Xanthobacteraceae</taxon>
        <taxon>Ancylobacter</taxon>
    </lineage>
</organism>
<evidence type="ECO:0000313" key="2">
    <source>
        <dbReference type="EMBL" id="PZQ81683.1"/>
    </source>
</evidence>
<dbReference type="Pfam" id="PF05239">
    <property type="entry name" value="PRC"/>
    <property type="match status" value="1"/>
</dbReference>
<feature type="domain" description="PRC-barrel" evidence="1">
    <location>
        <begin position="15"/>
        <end position="93"/>
    </location>
</feature>
<dbReference type="InterPro" id="IPR011033">
    <property type="entry name" value="PRC_barrel-like_sf"/>
</dbReference>
<dbReference type="Proteomes" id="UP000248887">
    <property type="component" value="Unassembled WGS sequence"/>
</dbReference>
<dbReference type="AlphaFoldDB" id="A0A2W5SQ84"/>
<dbReference type="EMBL" id="QFQD01000041">
    <property type="protein sequence ID" value="PZQ81683.1"/>
    <property type="molecule type" value="Genomic_DNA"/>
</dbReference>
<evidence type="ECO:0000313" key="3">
    <source>
        <dbReference type="Proteomes" id="UP000248887"/>
    </source>
</evidence>
<comment type="caution">
    <text evidence="2">The sequence shown here is derived from an EMBL/GenBank/DDBJ whole genome shotgun (WGS) entry which is preliminary data.</text>
</comment>